<sequence>MARYGQLEKHFSLYIDGNKKVRKMRDKAFWEFNEMKINTTDPDLRTIFSRIHEGSLDLQPDFQRAEVWQLPKKNF</sequence>
<dbReference type="EMBL" id="UGFG01000001">
    <property type="protein sequence ID" value="STM41027.1"/>
    <property type="molecule type" value="Genomic_DNA"/>
</dbReference>
<accession>A0A377DZ51</accession>
<dbReference type="Proteomes" id="UP000254429">
    <property type="component" value="Unassembled WGS sequence"/>
</dbReference>
<name>A0A377DZ51_ECOLX</name>
<protein>
    <recommendedName>
        <fullName evidence="3">DUF262 domain-containing protein</fullName>
    </recommendedName>
</protein>
<proteinExistence type="predicted"/>
<gene>
    <name evidence="1" type="ORF">NCTC8500_04902</name>
</gene>
<dbReference type="AlphaFoldDB" id="A0A377DZ51"/>
<evidence type="ECO:0000313" key="1">
    <source>
        <dbReference type="EMBL" id="STM41027.1"/>
    </source>
</evidence>
<evidence type="ECO:0008006" key="3">
    <source>
        <dbReference type="Google" id="ProtNLM"/>
    </source>
</evidence>
<organism evidence="1 2">
    <name type="scientific">Escherichia coli</name>
    <dbReference type="NCBI Taxonomy" id="562"/>
    <lineage>
        <taxon>Bacteria</taxon>
        <taxon>Pseudomonadati</taxon>
        <taxon>Pseudomonadota</taxon>
        <taxon>Gammaproteobacteria</taxon>
        <taxon>Enterobacterales</taxon>
        <taxon>Enterobacteriaceae</taxon>
        <taxon>Escherichia</taxon>
    </lineage>
</organism>
<reference evidence="1 2" key="1">
    <citation type="submission" date="2018-06" db="EMBL/GenBank/DDBJ databases">
        <authorList>
            <consortium name="Pathogen Informatics"/>
            <person name="Doyle S."/>
        </authorList>
    </citation>
    <scope>NUCLEOTIDE SEQUENCE [LARGE SCALE GENOMIC DNA]</scope>
    <source>
        <strain evidence="1 2">NCTC8500</strain>
    </source>
</reference>
<evidence type="ECO:0000313" key="2">
    <source>
        <dbReference type="Proteomes" id="UP000254429"/>
    </source>
</evidence>